<feature type="region of interest" description="Disordered" evidence="1">
    <location>
        <begin position="195"/>
        <end position="285"/>
    </location>
</feature>
<dbReference type="InterPro" id="IPR046096">
    <property type="entry name" value="DUF6114"/>
</dbReference>
<dbReference type="EMBL" id="FUWS01000007">
    <property type="protein sequence ID" value="SKA19355.1"/>
    <property type="molecule type" value="Genomic_DNA"/>
</dbReference>
<protein>
    <submittedName>
        <fullName evidence="3">Uncharacterized protein</fullName>
    </submittedName>
</protein>
<accession>A0A1T4RTP9</accession>
<keyword evidence="4" id="KW-1185">Reference proteome</keyword>
<feature type="transmembrane region" description="Helical" evidence="2">
    <location>
        <begin position="26"/>
        <end position="44"/>
    </location>
</feature>
<dbReference type="RefSeq" id="WP_078762269.1">
    <property type="nucleotide sequence ID" value="NZ_FUWS01000007.1"/>
</dbReference>
<sequence>MRRHGTAQLRHAPRQGFRTWRRTRPFWGGLLVIVAGLAIVAAPMAPLPLIIHQGIAGVSGYFVGLLLIAIGVLTWLQPAQRFFFGIVAILLSLVSFVTSNFGGFGIGLLTGIVGGSSVFAWGPKEPREHRRRARGSATVPPTGPAEKEPAAEPRGDGTSEERPPIVGSEGQVHGVIAFPLALLLALSAPAWPWDDRFGGGQEGTAEQEATPSPSPSPSVSPSPGSQPSEPPGASPGPGDGGEDDGGDGDEDGGEDGRPEEEDEEGDSEEEAEVAEECQVREGVTDISEEEFRAIIEACEAARERGEVPDFTVHEGDGRFIAHTAPSGLSADRLTMSGAAFGGVVEYPTTDGPRRYLKLTMDEGVFTGAEKWFEEGTVRSTLDIPSMTMEGDVVLHVTRMEVRLLGIPLTFTPDFPPPLLLPYMIVTDVDVEHPLAEADSIVIDGFAQSVGS</sequence>
<feature type="transmembrane region" description="Helical" evidence="2">
    <location>
        <begin position="82"/>
        <end position="98"/>
    </location>
</feature>
<gene>
    <name evidence="3" type="ORF">SAMN02745673_02977</name>
</gene>
<keyword evidence="2" id="KW-1133">Transmembrane helix</keyword>
<name>A0A1T4RTP9_9ACTN</name>
<feature type="compositionally biased region" description="Acidic residues" evidence="1">
    <location>
        <begin position="240"/>
        <end position="275"/>
    </location>
</feature>
<dbReference type="STRING" id="1122192.SAMN02745673_02977"/>
<proteinExistence type="predicted"/>
<feature type="compositionally biased region" description="Basic and acidic residues" evidence="1">
    <location>
        <begin position="145"/>
        <end position="163"/>
    </location>
</feature>
<evidence type="ECO:0000313" key="4">
    <source>
        <dbReference type="Proteomes" id="UP000190637"/>
    </source>
</evidence>
<organism evidence="3 4">
    <name type="scientific">Marinactinospora thermotolerans DSM 45154</name>
    <dbReference type="NCBI Taxonomy" id="1122192"/>
    <lineage>
        <taxon>Bacteria</taxon>
        <taxon>Bacillati</taxon>
        <taxon>Actinomycetota</taxon>
        <taxon>Actinomycetes</taxon>
        <taxon>Streptosporangiales</taxon>
        <taxon>Nocardiopsidaceae</taxon>
        <taxon>Marinactinospora</taxon>
    </lineage>
</organism>
<feature type="region of interest" description="Disordered" evidence="1">
    <location>
        <begin position="124"/>
        <end position="167"/>
    </location>
</feature>
<evidence type="ECO:0000256" key="1">
    <source>
        <dbReference type="SAM" id="MobiDB-lite"/>
    </source>
</evidence>
<dbReference type="Proteomes" id="UP000190637">
    <property type="component" value="Unassembled WGS sequence"/>
</dbReference>
<reference evidence="3 4" key="1">
    <citation type="submission" date="2017-02" db="EMBL/GenBank/DDBJ databases">
        <authorList>
            <person name="Peterson S.W."/>
        </authorList>
    </citation>
    <scope>NUCLEOTIDE SEQUENCE [LARGE SCALE GENOMIC DNA]</scope>
    <source>
        <strain evidence="3 4">DSM 45154</strain>
    </source>
</reference>
<feature type="transmembrane region" description="Helical" evidence="2">
    <location>
        <begin position="50"/>
        <end position="75"/>
    </location>
</feature>
<dbReference type="Pfam" id="PF19609">
    <property type="entry name" value="DUF6114"/>
    <property type="match status" value="1"/>
</dbReference>
<dbReference type="AlphaFoldDB" id="A0A1T4RTP9"/>
<keyword evidence="2" id="KW-0472">Membrane</keyword>
<keyword evidence="2" id="KW-0812">Transmembrane</keyword>
<evidence type="ECO:0000256" key="2">
    <source>
        <dbReference type="SAM" id="Phobius"/>
    </source>
</evidence>
<dbReference type="OrthoDB" id="3535986at2"/>
<evidence type="ECO:0000313" key="3">
    <source>
        <dbReference type="EMBL" id="SKA19355.1"/>
    </source>
</evidence>